<sequence>MDTGGLRAFGADIKAASPVTRVRGVTRLRAAHTQVHDTRAVTALCIAALAAAGTSTIRGVYRLACGYGRLLPNLAALGADITTVAETCR</sequence>
<dbReference type="PANTHER" id="PTHR43783">
    <property type="entry name" value="UDP-N-ACETYLGLUCOSAMINE 1-CARBOXYVINYLTRANSFERASE"/>
    <property type="match status" value="1"/>
</dbReference>
<dbReference type="InterPro" id="IPR050068">
    <property type="entry name" value="MurA_subfamily"/>
</dbReference>
<protein>
    <recommendedName>
        <fullName evidence="3">Enolpyruvate transferase domain-containing protein</fullName>
    </recommendedName>
</protein>
<dbReference type="PANTHER" id="PTHR43783:SF1">
    <property type="entry name" value="UDP-N-ACETYLGLUCOSAMINE 1-CARBOXYVINYLTRANSFERASE"/>
    <property type="match status" value="1"/>
</dbReference>
<accession>A0ABP5XVT8</accession>
<dbReference type="InterPro" id="IPR013792">
    <property type="entry name" value="RNA3'P_cycl/enolpyr_Trfase_a/b"/>
</dbReference>
<keyword evidence="2" id="KW-1185">Reference proteome</keyword>
<dbReference type="SUPFAM" id="SSF55205">
    <property type="entry name" value="EPT/RTPC-like"/>
    <property type="match status" value="1"/>
</dbReference>
<evidence type="ECO:0000313" key="1">
    <source>
        <dbReference type="EMBL" id="GAA2463205.1"/>
    </source>
</evidence>
<evidence type="ECO:0008006" key="3">
    <source>
        <dbReference type="Google" id="ProtNLM"/>
    </source>
</evidence>
<name>A0ABP5XVT8_9ACTN</name>
<evidence type="ECO:0000313" key="2">
    <source>
        <dbReference type="Proteomes" id="UP001501638"/>
    </source>
</evidence>
<dbReference type="InterPro" id="IPR036968">
    <property type="entry name" value="Enolpyruvate_Tfrase_sf"/>
</dbReference>
<reference evidence="2" key="1">
    <citation type="journal article" date="2019" name="Int. J. Syst. Evol. Microbiol.">
        <title>The Global Catalogue of Microorganisms (GCM) 10K type strain sequencing project: providing services to taxonomists for standard genome sequencing and annotation.</title>
        <authorList>
            <consortium name="The Broad Institute Genomics Platform"/>
            <consortium name="The Broad Institute Genome Sequencing Center for Infectious Disease"/>
            <person name="Wu L."/>
            <person name="Ma J."/>
        </authorList>
    </citation>
    <scope>NUCLEOTIDE SEQUENCE [LARGE SCALE GENOMIC DNA]</scope>
    <source>
        <strain evidence="2">JCM 6305</strain>
    </source>
</reference>
<organism evidence="1 2">
    <name type="scientific">Streptomyces macrosporus</name>
    <dbReference type="NCBI Taxonomy" id="44032"/>
    <lineage>
        <taxon>Bacteria</taxon>
        <taxon>Bacillati</taxon>
        <taxon>Actinomycetota</taxon>
        <taxon>Actinomycetes</taxon>
        <taxon>Kitasatosporales</taxon>
        <taxon>Streptomycetaceae</taxon>
        <taxon>Streptomyces</taxon>
    </lineage>
</organism>
<dbReference type="Proteomes" id="UP001501638">
    <property type="component" value="Unassembled WGS sequence"/>
</dbReference>
<comment type="caution">
    <text evidence="1">The sequence shown here is derived from an EMBL/GenBank/DDBJ whole genome shotgun (WGS) entry which is preliminary data.</text>
</comment>
<dbReference type="EMBL" id="BAAASZ010000042">
    <property type="protein sequence ID" value="GAA2463205.1"/>
    <property type="molecule type" value="Genomic_DNA"/>
</dbReference>
<gene>
    <name evidence="1" type="ORF">GCM10010405_54560</name>
</gene>
<dbReference type="Gene3D" id="3.65.10.10">
    <property type="entry name" value="Enolpyruvate transferase domain"/>
    <property type="match status" value="1"/>
</dbReference>
<proteinExistence type="predicted"/>